<evidence type="ECO:0000259" key="3">
    <source>
        <dbReference type="PROSITE" id="PS51371"/>
    </source>
</evidence>
<gene>
    <name evidence="4" type="ORF">CF386_00405</name>
</gene>
<protein>
    <recommendedName>
        <fullName evidence="3">CBS domain-containing protein</fullName>
    </recommendedName>
</protein>
<dbReference type="AlphaFoldDB" id="A0A220VBS2"/>
<sequence>MNLLQVKEFMNTRPLIFKEDSPLSSALDLIIGSKQIGGPVVNDMSKVVGVVTEKDLFQDLLKLTYHCQESRLIKDCMKTSFQYVGLYDGLMDVITKMEKFNAVIFPVIEDGELIGTIGRREVLLAIKKQLSDGCQTPV</sequence>
<evidence type="ECO:0000313" key="4">
    <source>
        <dbReference type="EMBL" id="ASK77656.1"/>
    </source>
</evidence>
<dbReference type="Pfam" id="PF00571">
    <property type="entry name" value="CBS"/>
    <property type="match status" value="2"/>
</dbReference>
<proteinExistence type="predicted"/>
<reference evidence="4 5" key="1">
    <citation type="journal article" date="2016" name="Int. J. Syst. Evol. Microbiol.">
        <title>Paraphotobacterium marinum gen. nov., sp. nov., a member of the family Vibrionaceae, isolated from surface seawater.</title>
        <authorList>
            <person name="Huang Z."/>
            <person name="Dong C."/>
            <person name="Shao Z."/>
        </authorList>
    </citation>
    <scope>NUCLEOTIDE SEQUENCE [LARGE SCALE GENOMIC DNA]</scope>
    <source>
        <strain evidence="4 5">NSCS20N07D</strain>
    </source>
</reference>
<dbReference type="RefSeq" id="WP_089072566.1">
    <property type="nucleotide sequence ID" value="NZ_CBCSAM010000001.1"/>
</dbReference>
<dbReference type="SUPFAM" id="SSF54631">
    <property type="entry name" value="CBS-domain pair"/>
    <property type="match status" value="1"/>
</dbReference>
<dbReference type="KEGG" id="pmai:CF386_00405"/>
<dbReference type="OrthoDB" id="9790355at2"/>
<keyword evidence="1 2" id="KW-0129">CBS domain</keyword>
<dbReference type="InterPro" id="IPR046342">
    <property type="entry name" value="CBS_dom_sf"/>
</dbReference>
<dbReference type="InterPro" id="IPR000644">
    <property type="entry name" value="CBS_dom"/>
</dbReference>
<evidence type="ECO:0000256" key="1">
    <source>
        <dbReference type="ARBA" id="ARBA00023122"/>
    </source>
</evidence>
<feature type="domain" description="CBS" evidence="3">
    <location>
        <begin position="10"/>
        <end position="69"/>
    </location>
</feature>
<accession>A0A220VBS2</accession>
<dbReference type="PANTHER" id="PTHR43080:SF2">
    <property type="entry name" value="CBS DOMAIN-CONTAINING PROTEIN"/>
    <property type="match status" value="1"/>
</dbReference>
<dbReference type="Proteomes" id="UP000242175">
    <property type="component" value="Chromosome large"/>
</dbReference>
<dbReference type="PANTHER" id="PTHR43080">
    <property type="entry name" value="CBS DOMAIN-CONTAINING PROTEIN CBSX3, MITOCHONDRIAL"/>
    <property type="match status" value="1"/>
</dbReference>
<dbReference type="InterPro" id="IPR051257">
    <property type="entry name" value="Diverse_CBS-Domain"/>
</dbReference>
<dbReference type="PROSITE" id="PS51371">
    <property type="entry name" value="CBS"/>
    <property type="match status" value="1"/>
</dbReference>
<organism evidence="4 5">
    <name type="scientific">Paraphotobacterium marinum</name>
    <dbReference type="NCBI Taxonomy" id="1755811"/>
    <lineage>
        <taxon>Bacteria</taxon>
        <taxon>Pseudomonadati</taxon>
        <taxon>Pseudomonadota</taxon>
        <taxon>Gammaproteobacteria</taxon>
        <taxon>Vibrionales</taxon>
        <taxon>Vibrionaceae</taxon>
        <taxon>Paraphotobacterium</taxon>
    </lineage>
</organism>
<evidence type="ECO:0000313" key="5">
    <source>
        <dbReference type="Proteomes" id="UP000242175"/>
    </source>
</evidence>
<name>A0A220VBS2_9GAMM</name>
<keyword evidence="5" id="KW-1185">Reference proteome</keyword>
<dbReference type="Gene3D" id="3.10.580.10">
    <property type="entry name" value="CBS-domain"/>
    <property type="match status" value="1"/>
</dbReference>
<dbReference type="EMBL" id="CP022355">
    <property type="protein sequence ID" value="ASK77656.1"/>
    <property type="molecule type" value="Genomic_DNA"/>
</dbReference>
<evidence type="ECO:0000256" key="2">
    <source>
        <dbReference type="PROSITE-ProRule" id="PRU00703"/>
    </source>
</evidence>